<evidence type="ECO:0000313" key="2">
    <source>
        <dbReference type="EMBL" id="GKU73462.1"/>
    </source>
</evidence>
<reference evidence="2" key="4">
    <citation type="submission" date="2022-04" db="EMBL/GenBank/DDBJ databases">
        <authorList>
            <person name="Komine T."/>
            <person name="Fukano H."/>
            <person name="Wada S."/>
        </authorList>
    </citation>
    <scope>NUCLEOTIDE SEQUENCE</scope>
    <source>
        <strain evidence="2">NJB18185</strain>
    </source>
</reference>
<reference evidence="3" key="2">
    <citation type="submission" date="2018-04" db="EMBL/GenBank/DDBJ databases">
        <title>Draft genome sequence of Mycobacterium montefiorense isolated from Japanese black salamander.</title>
        <authorList>
            <person name="Fukano H."/>
            <person name="Yoshida M."/>
            <person name="Shimizu A."/>
            <person name="Iwao H."/>
            <person name="Kurata O."/>
            <person name="Katayama Y."/>
            <person name="Omatsu T."/>
            <person name="Mizutani T."/>
            <person name="Wada S."/>
            <person name="Hoshino Y."/>
        </authorList>
    </citation>
    <scope>NUCLEOTIDE SEQUENCE [LARGE SCALE GENOMIC DNA]</scope>
    <source>
        <strain evidence="3">BS</strain>
    </source>
</reference>
<gene>
    <name evidence="1" type="ORF">MmonteBS_22560</name>
    <name evidence="2" type="ORF">NJB18185_32330</name>
</gene>
<evidence type="ECO:0000313" key="1">
    <source>
        <dbReference type="EMBL" id="GBG37884.1"/>
    </source>
</evidence>
<dbReference type="Proteomes" id="UP001139505">
    <property type="component" value="Unassembled WGS sequence"/>
</dbReference>
<dbReference type="AlphaFoldDB" id="A0AA37UUL1"/>
<evidence type="ECO:0000313" key="3">
    <source>
        <dbReference type="Proteomes" id="UP000245060"/>
    </source>
</evidence>
<dbReference type="EMBL" id="BFCH01000017">
    <property type="protein sequence ID" value="GBG37884.1"/>
    <property type="molecule type" value="Genomic_DNA"/>
</dbReference>
<reference evidence="2" key="3">
    <citation type="journal article" date="2022" name="Microbiol. Resour. Announc.">
        <title>Draft Genome Sequences of Eight Mycobacterium montefiorense Strains Isolated from Salamanders in Captivity.</title>
        <authorList>
            <person name="Komine T."/>
            <person name="Ihara H."/>
            <person name="Fukano H."/>
            <person name="Hoshino Y."/>
            <person name="Kurata O."/>
            <person name="Wada S."/>
        </authorList>
    </citation>
    <scope>NUCLEOTIDE SEQUENCE</scope>
    <source>
        <strain evidence="2">NJB18185</strain>
    </source>
</reference>
<reference evidence="1" key="1">
    <citation type="journal article" date="2018" name="Genome Announc.">
        <title>Draft Genome Sequence of Mycobacterium montefiorense Isolated from Japanese Black Salamander (Hynobius nigrescens).</title>
        <authorList>
            <person name="Fukano H."/>
            <person name="Yoshida M."/>
            <person name="Shimizu A."/>
            <person name="Iwao H."/>
            <person name="Katayama Y."/>
            <person name="Omatsu T."/>
            <person name="Mizutani T."/>
            <person name="Kurata O."/>
            <person name="Wada S."/>
            <person name="Hoshino Y."/>
        </authorList>
    </citation>
    <scope>NUCLEOTIDE SEQUENCE</scope>
    <source>
        <strain evidence="1">BS</strain>
    </source>
</reference>
<dbReference type="Proteomes" id="UP000245060">
    <property type="component" value="Unassembled WGS sequence"/>
</dbReference>
<keyword evidence="3" id="KW-1185">Reference proteome</keyword>
<name>A0AA37UUL1_9MYCO</name>
<protein>
    <submittedName>
        <fullName evidence="2">Uncharacterized protein</fullName>
    </submittedName>
</protein>
<sequence length="146" mass="16882">MLTRDLDEVMDSVALVATRLDGARNPAEAIKRGVTDVWQELTRLRDRYDRLRQAQDWVMADHAQITDAPTTYARDDDAPNPVLSNFDEILTHLRTPVQPHALHDWETSRVHLRPEDPIAQLIRFATSRGQLNDQWFNGIHAYQRSD</sequence>
<comment type="caution">
    <text evidence="2">The sequence shown here is derived from an EMBL/GenBank/DDBJ whole genome shotgun (WGS) entry which is preliminary data.</text>
</comment>
<proteinExistence type="predicted"/>
<dbReference type="EMBL" id="BQYH01000021">
    <property type="protein sequence ID" value="GKU73462.1"/>
    <property type="molecule type" value="Genomic_DNA"/>
</dbReference>
<organism evidence="2 4">
    <name type="scientific">Mycobacterium montefiorense</name>
    <dbReference type="NCBI Taxonomy" id="154654"/>
    <lineage>
        <taxon>Bacteria</taxon>
        <taxon>Bacillati</taxon>
        <taxon>Actinomycetota</taxon>
        <taxon>Actinomycetes</taxon>
        <taxon>Mycobacteriales</taxon>
        <taxon>Mycobacteriaceae</taxon>
        <taxon>Mycobacterium</taxon>
        <taxon>Mycobacterium simiae complex</taxon>
    </lineage>
</organism>
<accession>A0AA37UUL1</accession>
<evidence type="ECO:0000313" key="4">
    <source>
        <dbReference type="Proteomes" id="UP001139505"/>
    </source>
</evidence>